<comment type="subcellular location">
    <subcellularLocation>
        <location evidence="1">Membrane</location>
        <topology evidence="1">Multi-pass membrane protein</topology>
    </subcellularLocation>
</comment>
<feature type="transmembrane region" description="Helical" evidence="6">
    <location>
        <begin position="64"/>
        <end position="85"/>
    </location>
</feature>
<organism evidence="7 8">
    <name type="scientific">Caenorhabditis angaria</name>
    <dbReference type="NCBI Taxonomy" id="860376"/>
    <lineage>
        <taxon>Eukaryota</taxon>
        <taxon>Metazoa</taxon>
        <taxon>Ecdysozoa</taxon>
        <taxon>Nematoda</taxon>
        <taxon>Chromadorea</taxon>
        <taxon>Rhabditida</taxon>
        <taxon>Rhabditina</taxon>
        <taxon>Rhabditomorpha</taxon>
        <taxon>Rhabditoidea</taxon>
        <taxon>Rhabditidae</taxon>
        <taxon>Peloderinae</taxon>
        <taxon>Caenorhabditis</taxon>
    </lineage>
</organism>
<sequence>MSADRNYTLDLPMPIECDTNFNNSREIVKYLTQSIYISISIWLHFLILRIILVKKRKEFEKNTFFRIYLVDILASLTMNLIDVLYTRPLIFIPPICPILSPFFENPSILATIFYTLPNYMKAMKSLTQMFMSINRMWCVIWPLDYKIRWQKMIKPVIFLIVAGPIFITWNVMISRTCTFAMYGGFSFSYVKRVTGTWAKLSVLHLGLLLVSLVTTVICTAITVVGLVAMPNRLKNAEKTLCVATVCISMGFIATALTQSLFAFCSSCALSITLLMIQYFCYDFLNLGSPLVIIFMSSELKSQIFPTKVQELKSY</sequence>
<feature type="transmembrane region" description="Helical" evidence="6">
    <location>
        <begin position="202"/>
        <end position="228"/>
    </location>
</feature>
<keyword evidence="4 6" id="KW-1133">Transmembrane helix</keyword>
<dbReference type="PANTHER" id="PTHR31627">
    <property type="entry name" value="SERPENTINE RECEPTOR CLASS GAMMA-RELATED"/>
    <property type="match status" value="1"/>
</dbReference>
<dbReference type="GO" id="GO:0007606">
    <property type="term" value="P:sensory perception of chemical stimulus"/>
    <property type="evidence" value="ECO:0007669"/>
    <property type="project" value="UniProtKB-UniRule"/>
</dbReference>
<gene>
    <name evidence="7" type="ORF">CAMP_LOCUS13352</name>
</gene>
<evidence type="ECO:0000256" key="1">
    <source>
        <dbReference type="ARBA" id="ARBA00004141"/>
    </source>
</evidence>
<protein>
    <recommendedName>
        <fullName evidence="6">Serpentine receptor class gamma</fullName>
    </recommendedName>
</protein>
<dbReference type="InterPro" id="IPR000609">
    <property type="entry name" value="7TM_GPCR_serpentine_rcpt_Srg"/>
</dbReference>
<feature type="transmembrane region" description="Helical" evidence="6">
    <location>
        <begin position="30"/>
        <end position="52"/>
    </location>
</feature>
<dbReference type="PRINTS" id="PR00698">
    <property type="entry name" value="TMPROTEINSRG"/>
</dbReference>
<comment type="similarity">
    <text evidence="2 6">Belongs to the nematode receptor-like protein srg family.</text>
</comment>
<evidence type="ECO:0000256" key="6">
    <source>
        <dbReference type="RuleBase" id="RU280813"/>
    </source>
</evidence>
<comment type="caution">
    <text evidence="7">The sequence shown here is derived from an EMBL/GenBank/DDBJ whole genome shotgun (WGS) entry which is preliminary data.</text>
</comment>
<dbReference type="PANTHER" id="PTHR31627:SF43">
    <property type="entry name" value="SERPENTINE RECEPTOR CLASS GAMMA-15"/>
    <property type="match status" value="1"/>
</dbReference>
<evidence type="ECO:0000256" key="5">
    <source>
        <dbReference type="ARBA" id="ARBA00023136"/>
    </source>
</evidence>
<evidence type="ECO:0000313" key="7">
    <source>
        <dbReference type="EMBL" id="CAI5450715.1"/>
    </source>
</evidence>
<dbReference type="EMBL" id="CANHGI010000005">
    <property type="protein sequence ID" value="CAI5450715.1"/>
    <property type="molecule type" value="Genomic_DNA"/>
</dbReference>
<dbReference type="AlphaFoldDB" id="A0A9P1N480"/>
<accession>A0A9P1N480</accession>
<dbReference type="GO" id="GO:0004888">
    <property type="term" value="F:transmembrane signaling receptor activity"/>
    <property type="evidence" value="ECO:0007669"/>
    <property type="project" value="InterPro"/>
</dbReference>
<dbReference type="Proteomes" id="UP001152747">
    <property type="component" value="Unassembled WGS sequence"/>
</dbReference>
<dbReference type="Pfam" id="PF02118">
    <property type="entry name" value="Srg"/>
    <property type="match status" value="1"/>
</dbReference>
<keyword evidence="8" id="KW-1185">Reference proteome</keyword>
<feature type="transmembrane region" description="Helical" evidence="6">
    <location>
        <begin position="91"/>
        <end position="116"/>
    </location>
</feature>
<feature type="transmembrane region" description="Helical" evidence="6">
    <location>
        <begin position="156"/>
        <end position="182"/>
    </location>
</feature>
<evidence type="ECO:0000256" key="2">
    <source>
        <dbReference type="ARBA" id="ARBA00005692"/>
    </source>
</evidence>
<evidence type="ECO:0000256" key="3">
    <source>
        <dbReference type="ARBA" id="ARBA00022692"/>
    </source>
</evidence>
<evidence type="ECO:0000256" key="4">
    <source>
        <dbReference type="ARBA" id="ARBA00022989"/>
    </source>
</evidence>
<evidence type="ECO:0000313" key="8">
    <source>
        <dbReference type="Proteomes" id="UP001152747"/>
    </source>
</evidence>
<name>A0A9P1N480_9PELO</name>
<reference evidence="7" key="1">
    <citation type="submission" date="2022-11" db="EMBL/GenBank/DDBJ databases">
        <authorList>
            <person name="Kikuchi T."/>
        </authorList>
    </citation>
    <scope>NUCLEOTIDE SEQUENCE</scope>
    <source>
        <strain evidence="7">PS1010</strain>
    </source>
</reference>
<feature type="transmembrane region" description="Helical" evidence="6">
    <location>
        <begin position="275"/>
        <end position="295"/>
    </location>
</feature>
<feature type="transmembrane region" description="Helical" evidence="6">
    <location>
        <begin position="240"/>
        <end position="263"/>
    </location>
</feature>
<dbReference type="InterPro" id="IPR051119">
    <property type="entry name" value="Nematode_SR-like"/>
</dbReference>
<proteinExistence type="inferred from homology"/>
<dbReference type="GO" id="GO:0016020">
    <property type="term" value="C:membrane"/>
    <property type="evidence" value="ECO:0007669"/>
    <property type="project" value="UniProtKB-SubCell"/>
</dbReference>
<keyword evidence="5 6" id="KW-0472">Membrane</keyword>
<keyword evidence="3 6" id="KW-0812">Transmembrane</keyword>